<dbReference type="eggNOG" id="COG2267">
    <property type="taxonomic scope" value="Bacteria"/>
</dbReference>
<protein>
    <submittedName>
        <fullName evidence="2">Pimeloyl-ACP methyl ester carboxylesterase</fullName>
    </submittedName>
</protein>
<dbReference type="GO" id="GO:0016020">
    <property type="term" value="C:membrane"/>
    <property type="evidence" value="ECO:0007669"/>
    <property type="project" value="TreeGrafter"/>
</dbReference>
<sequence>MELITSRDGTPIASWQRGAGDPLLLVHGTTSDHLVWTSVLAALEHHFSVWTLDRRGRGYSGDSGSYAFERECEDIATIIDVIGGRVHLLGHSFGGLCALEAILLTSNIGKLMLYEAPISLAGSGWSEMREATLQNLLISGNWEEAVLLFFRDILKAAPHEIAAMQAGSNWPGRVATAHTILRELQSVDKYDFNPHRFDSLRIPIMLLLGEDSPARRYQAAEVLCRSLCGSQIKILPGQQHGAMRTAPDLFAHEVIEFFR</sequence>
<dbReference type="EMBL" id="FSRO01000001">
    <property type="protein sequence ID" value="SIO36582.1"/>
    <property type="molecule type" value="Genomic_DNA"/>
</dbReference>
<dbReference type="Pfam" id="PF12697">
    <property type="entry name" value="Abhydrolase_6"/>
    <property type="match status" value="1"/>
</dbReference>
<dbReference type="PANTHER" id="PTHR43798">
    <property type="entry name" value="MONOACYLGLYCEROL LIPASE"/>
    <property type="match status" value="1"/>
</dbReference>
<keyword evidence="3" id="KW-1185">Reference proteome</keyword>
<evidence type="ECO:0000313" key="3">
    <source>
        <dbReference type="Proteomes" id="UP000185062"/>
    </source>
</evidence>
<gene>
    <name evidence="2" type="ORF">SAMN02743940_2144</name>
</gene>
<evidence type="ECO:0000259" key="1">
    <source>
        <dbReference type="Pfam" id="PF12697"/>
    </source>
</evidence>
<dbReference type="PANTHER" id="PTHR43798:SF27">
    <property type="entry name" value="HYDROLASE ALPHA_BETA HYDROLASE FOLD FAMILY"/>
    <property type="match status" value="1"/>
</dbReference>
<name>A0A1N6IX20_9PROT</name>
<organism evidence="2 3">
    <name type="scientific">Nitrosomonas cryotolerans ATCC 49181</name>
    <dbReference type="NCBI Taxonomy" id="1131553"/>
    <lineage>
        <taxon>Bacteria</taxon>
        <taxon>Pseudomonadati</taxon>
        <taxon>Pseudomonadota</taxon>
        <taxon>Betaproteobacteria</taxon>
        <taxon>Nitrosomonadales</taxon>
        <taxon>Nitrosomonadaceae</taxon>
        <taxon>Nitrosomonas</taxon>
    </lineage>
</organism>
<evidence type="ECO:0000313" key="2">
    <source>
        <dbReference type="EMBL" id="SIO36582.1"/>
    </source>
</evidence>
<dbReference type="InterPro" id="IPR029058">
    <property type="entry name" value="AB_hydrolase_fold"/>
</dbReference>
<dbReference type="AlphaFoldDB" id="A0A1N6IX20"/>
<feature type="domain" description="AB hydrolase-1" evidence="1">
    <location>
        <begin position="23"/>
        <end position="252"/>
    </location>
</feature>
<dbReference type="InterPro" id="IPR000073">
    <property type="entry name" value="AB_hydrolase_1"/>
</dbReference>
<proteinExistence type="predicted"/>
<accession>A0A1N6IX20</accession>
<reference evidence="2 3" key="1">
    <citation type="submission" date="2016-12" db="EMBL/GenBank/DDBJ databases">
        <authorList>
            <person name="Song W.-J."/>
            <person name="Kurnit D.M."/>
        </authorList>
    </citation>
    <scope>NUCLEOTIDE SEQUENCE [LARGE SCALE GENOMIC DNA]</scope>
    <source>
        <strain evidence="2 3">ATCC 49181</strain>
    </source>
</reference>
<dbReference type="Gene3D" id="3.40.50.1820">
    <property type="entry name" value="alpha/beta hydrolase"/>
    <property type="match status" value="1"/>
</dbReference>
<dbReference type="SUPFAM" id="SSF53474">
    <property type="entry name" value="alpha/beta-Hydrolases"/>
    <property type="match status" value="1"/>
</dbReference>
<dbReference type="RefSeq" id="WP_036573318.1">
    <property type="nucleotide sequence ID" value="NZ_FSRO01000001.1"/>
</dbReference>
<dbReference type="InterPro" id="IPR050266">
    <property type="entry name" value="AB_hydrolase_sf"/>
</dbReference>
<dbReference type="Proteomes" id="UP000185062">
    <property type="component" value="Unassembled WGS sequence"/>
</dbReference>
<dbReference type="STRING" id="44575.SAMN05216419_102521"/>